<dbReference type="AlphaFoldDB" id="A0A2C5YN05"/>
<evidence type="ECO:0000313" key="3">
    <source>
        <dbReference type="Proteomes" id="UP000226431"/>
    </source>
</evidence>
<gene>
    <name evidence="2" type="ORF">CDD80_4695</name>
</gene>
<reference evidence="2 3" key="1">
    <citation type="submission" date="2017-06" db="EMBL/GenBank/DDBJ databases">
        <title>Ant-infecting Ophiocordyceps genomes reveal a high diversity of potential behavioral manipulation genes and a possible major role for enterotoxins.</title>
        <authorList>
            <person name="De Bekker C."/>
            <person name="Evans H.C."/>
            <person name="Brachmann A."/>
            <person name="Hughes D.P."/>
        </authorList>
    </citation>
    <scope>NUCLEOTIDE SEQUENCE [LARGE SCALE GENOMIC DNA]</scope>
    <source>
        <strain evidence="2 3">Map16</strain>
    </source>
</reference>
<feature type="signal peptide" evidence="1">
    <location>
        <begin position="1"/>
        <end position="17"/>
    </location>
</feature>
<sequence length="165" mass="18478">MQGVAILLAALASFSLAAPHAGEASFDNMSLDKREDMAASCLKHLCCKNSKRDLEMDMDHQADAQTQCLVCWKLGICGTEKDGVPEDKPGKVTVDISKNISRPENGGFWIKHNGHEYWVDRAGKYWERMEGDHDMNSGRRGDFRLGGQGHVSRASEGRWQYTFEE</sequence>
<organism evidence="2 3">
    <name type="scientific">Ophiocordyceps camponoti-rufipedis</name>
    <dbReference type="NCBI Taxonomy" id="2004952"/>
    <lineage>
        <taxon>Eukaryota</taxon>
        <taxon>Fungi</taxon>
        <taxon>Dikarya</taxon>
        <taxon>Ascomycota</taxon>
        <taxon>Pezizomycotina</taxon>
        <taxon>Sordariomycetes</taxon>
        <taxon>Hypocreomycetidae</taxon>
        <taxon>Hypocreales</taxon>
        <taxon>Ophiocordycipitaceae</taxon>
        <taxon>Ophiocordyceps</taxon>
    </lineage>
</organism>
<name>A0A2C5YN05_9HYPO</name>
<proteinExistence type="predicted"/>
<feature type="chain" id="PRO_5013265296" description="Cyanovirin-N domain-containing protein" evidence="1">
    <location>
        <begin position="18"/>
        <end position="165"/>
    </location>
</feature>
<protein>
    <recommendedName>
        <fullName evidence="4">Cyanovirin-N domain-containing protein</fullName>
    </recommendedName>
</protein>
<keyword evidence="3" id="KW-1185">Reference proteome</keyword>
<dbReference type="EMBL" id="NJES01000044">
    <property type="protein sequence ID" value="PHH79468.1"/>
    <property type="molecule type" value="Genomic_DNA"/>
</dbReference>
<evidence type="ECO:0000256" key="1">
    <source>
        <dbReference type="SAM" id="SignalP"/>
    </source>
</evidence>
<evidence type="ECO:0000313" key="2">
    <source>
        <dbReference type="EMBL" id="PHH79468.1"/>
    </source>
</evidence>
<evidence type="ECO:0008006" key="4">
    <source>
        <dbReference type="Google" id="ProtNLM"/>
    </source>
</evidence>
<keyword evidence="1" id="KW-0732">Signal</keyword>
<comment type="caution">
    <text evidence="2">The sequence shown here is derived from an EMBL/GenBank/DDBJ whole genome shotgun (WGS) entry which is preliminary data.</text>
</comment>
<dbReference type="OrthoDB" id="4925188at2759"/>
<accession>A0A2C5YN05</accession>
<dbReference type="Proteomes" id="UP000226431">
    <property type="component" value="Unassembled WGS sequence"/>
</dbReference>